<comment type="caution">
    <text evidence="2">The sequence shown here is derived from an EMBL/GenBank/DDBJ whole genome shotgun (WGS) entry which is preliminary data.</text>
</comment>
<evidence type="ECO:0000313" key="2">
    <source>
        <dbReference type="EMBL" id="GLJ69585.1"/>
    </source>
</evidence>
<evidence type="ECO:0000313" key="3">
    <source>
        <dbReference type="Proteomes" id="UP001142292"/>
    </source>
</evidence>
<sequence>MTTIAEALPMLGLRINAGPLEMRGITDGLLGPLADIVVAGIHDPDAMPFYVPWSIAPADGETGAWLGRAHQGRGIGAAMRQVLCAFAFDHLDATEVTSGAFTDNPAALGVSRKVGYHDNGRDRVERREGELAVVQKLALTPEELVRFGHPPGIDGLGNFRRSIGLVEA</sequence>
<proteinExistence type="predicted"/>
<dbReference type="RefSeq" id="WP_189116713.1">
    <property type="nucleotide sequence ID" value="NZ_BMRK01000001.1"/>
</dbReference>
<evidence type="ECO:0000259" key="1">
    <source>
        <dbReference type="Pfam" id="PF13302"/>
    </source>
</evidence>
<feature type="domain" description="N-acetyltransferase" evidence="1">
    <location>
        <begin position="57"/>
        <end position="116"/>
    </location>
</feature>
<organism evidence="2 3">
    <name type="scientific">Nocardioides luteus</name>
    <dbReference type="NCBI Taxonomy" id="1844"/>
    <lineage>
        <taxon>Bacteria</taxon>
        <taxon>Bacillati</taxon>
        <taxon>Actinomycetota</taxon>
        <taxon>Actinomycetes</taxon>
        <taxon>Propionibacteriales</taxon>
        <taxon>Nocardioidaceae</taxon>
        <taxon>Nocardioides</taxon>
    </lineage>
</organism>
<dbReference type="Pfam" id="PF13302">
    <property type="entry name" value="Acetyltransf_3"/>
    <property type="match status" value="1"/>
</dbReference>
<gene>
    <name evidence="2" type="ORF">GCM10017579_36210</name>
</gene>
<dbReference type="InterPro" id="IPR000182">
    <property type="entry name" value="GNAT_dom"/>
</dbReference>
<dbReference type="Proteomes" id="UP001142292">
    <property type="component" value="Unassembled WGS sequence"/>
</dbReference>
<reference evidence="2" key="1">
    <citation type="journal article" date="2014" name="Int. J. Syst. Evol. Microbiol.">
        <title>Complete genome of a new Firmicutes species belonging to the dominant human colonic microbiota ('Ruminococcus bicirculans') reveals two chromosomes and a selective capacity to utilize plant glucans.</title>
        <authorList>
            <consortium name="NISC Comparative Sequencing Program"/>
            <person name="Wegmann U."/>
            <person name="Louis P."/>
            <person name="Goesmann A."/>
            <person name="Henrissat B."/>
            <person name="Duncan S.H."/>
            <person name="Flint H.J."/>
        </authorList>
    </citation>
    <scope>NUCLEOTIDE SEQUENCE</scope>
    <source>
        <strain evidence="2">VKM Ac-1246</strain>
    </source>
</reference>
<dbReference type="Gene3D" id="3.40.630.30">
    <property type="match status" value="1"/>
</dbReference>
<dbReference type="EMBL" id="BSEL01000007">
    <property type="protein sequence ID" value="GLJ69585.1"/>
    <property type="molecule type" value="Genomic_DNA"/>
</dbReference>
<dbReference type="SUPFAM" id="SSF55729">
    <property type="entry name" value="Acyl-CoA N-acyltransferases (Nat)"/>
    <property type="match status" value="1"/>
</dbReference>
<name>A0ABQ5T140_9ACTN</name>
<dbReference type="InterPro" id="IPR016181">
    <property type="entry name" value="Acyl_CoA_acyltransferase"/>
</dbReference>
<keyword evidence="3" id="KW-1185">Reference proteome</keyword>
<protein>
    <recommendedName>
        <fullName evidence="1">N-acetyltransferase domain-containing protein</fullName>
    </recommendedName>
</protein>
<accession>A0ABQ5T140</accession>
<reference evidence="2" key="2">
    <citation type="submission" date="2023-01" db="EMBL/GenBank/DDBJ databases">
        <authorList>
            <person name="Sun Q."/>
            <person name="Evtushenko L."/>
        </authorList>
    </citation>
    <scope>NUCLEOTIDE SEQUENCE</scope>
    <source>
        <strain evidence="2">VKM Ac-1246</strain>
    </source>
</reference>